<reference evidence="1" key="1">
    <citation type="journal article" date="2021" name="New Phytol.">
        <title>Evolutionary innovations through gain and loss of genes in the ectomycorrhizal Boletales.</title>
        <authorList>
            <person name="Wu G."/>
            <person name="Miyauchi S."/>
            <person name="Morin E."/>
            <person name="Kuo A."/>
            <person name="Drula E."/>
            <person name="Varga T."/>
            <person name="Kohler A."/>
            <person name="Feng B."/>
            <person name="Cao Y."/>
            <person name="Lipzen A."/>
            <person name="Daum C."/>
            <person name="Hundley H."/>
            <person name="Pangilinan J."/>
            <person name="Johnson J."/>
            <person name="Barry K."/>
            <person name="LaButti K."/>
            <person name="Ng V."/>
            <person name="Ahrendt S."/>
            <person name="Min B."/>
            <person name="Choi I.G."/>
            <person name="Park H."/>
            <person name="Plett J.M."/>
            <person name="Magnuson J."/>
            <person name="Spatafora J.W."/>
            <person name="Nagy L.G."/>
            <person name="Henrissat B."/>
            <person name="Grigoriev I.V."/>
            <person name="Yang Z.L."/>
            <person name="Xu J."/>
            <person name="Martin F.M."/>
        </authorList>
    </citation>
    <scope>NUCLEOTIDE SEQUENCE</scope>
    <source>
        <strain evidence="1">KUC20120723A-06</strain>
    </source>
</reference>
<protein>
    <submittedName>
        <fullName evidence="1">Uncharacterized protein</fullName>
    </submittedName>
</protein>
<evidence type="ECO:0000313" key="1">
    <source>
        <dbReference type="EMBL" id="KAH7917189.1"/>
    </source>
</evidence>
<name>A0ACB8AVB9_9AGAM</name>
<dbReference type="EMBL" id="MU267202">
    <property type="protein sequence ID" value="KAH7917189.1"/>
    <property type="molecule type" value="Genomic_DNA"/>
</dbReference>
<accession>A0ACB8AVB9</accession>
<keyword evidence="2" id="KW-1185">Reference proteome</keyword>
<comment type="caution">
    <text evidence="1">The sequence shown here is derived from an EMBL/GenBank/DDBJ whole genome shotgun (WGS) entry which is preliminary data.</text>
</comment>
<dbReference type="Proteomes" id="UP000790709">
    <property type="component" value="Unassembled WGS sequence"/>
</dbReference>
<proteinExistence type="predicted"/>
<gene>
    <name evidence="1" type="ORF">BV22DRAFT_1135613</name>
</gene>
<sequence>MPPKAPRPRATKEVRIDRGGEKKKAAKEPRENQRPKSFYLDRSPQDIVERLDPLIVSKSKREHRYAQARVGFARFDIVERRERLTFGRWNRRPLNPTQVQKLVDSFRSEGLDRFNSVYVIPLVVKKEYIKAGTTVETIDDMTAVPILDFSERTPDGYKADAAGGHHRQAALDAYNKAIALELESLAEEAKAIEKKDPETQTAEEMDWYNKLYRPQSAIYQGRLKYGGQWLVAVYDYDKLLADGDELALHLSQNQTVHVHTQYDNEALVMEMLILSACTSTERKTRLEEKRKGGTKNNKLTSIFMQDHAIDFLETLMKHGPHFIDAKEMTVPWMYSNILGPHGG</sequence>
<evidence type="ECO:0000313" key="2">
    <source>
        <dbReference type="Proteomes" id="UP000790709"/>
    </source>
</evidence>
<feature type="non-terminal residue" evidence="1">
    <location>
        <position position="343"/>
    </location>
</feature>
<organism evidence="1 2">
    <name type="scientific">Leucogyrophana mollusca</name>
    <dbReference type="NCBI Taxonomy" id="85980"/>
    <lineage>
        <taxon>Eukaryota</taxon>
        <taxon>Fungi</taxon>
        <taxon>Dikarya</taxon>
        <taxon>Basidiomycota</taxon>
        <taxon>Agaricomycotina</taxon>
        <taxon>Agaricomycetes</taxon>
        <taxon>Agaricomycetidae</taxon>
        <taxon>Boletales</taxon>
        <taxon>Boletales incertae sedis</taxon>
        <taxon>Leucogyrophana</taxon>
    </lineage>
</organism>